<sequence length="78" mass="9290">MEKILYVTRNQACFIIAVTGLLSGYLGWQLYNLWFHEYGIPQKGRYGGEINFHLFFWMKFFLFVAISSVLFRVRIKDS</sequence>
<accession>A0A511QTU9</accession>
<keyword evidence="1" id="KW-1133">Transmembrane helix</keyword>
<name>A0A511QTU9_9VIBR</name>
<feature type="transmembrane region" description="Helical" evidence="1">
    <location>
        <begin position="54"/>
        <end position="73"/>
    </location>
</feature>
<reference evidence="2 3" key="1">
    <citation type="submission" date="2019-07" db="EMBL/GenBank/DDBJ databases">
        <title>Whole genome shotgun sequence of Vibrio superstes NBRC 103154.</title>
        <authorList>
            <person name="Hosoyama A."/>
            <person name="Uohara A."/>
            <person name="Ohji S."/>
            <person name="Ichikawa N."/>
        </authorList>
    </citation>
    <scope>NUCLEOTIDE SEQUENCE [LARGE SCALE GENOMIC DNA]</scope>
    <source>
        <strain evidence="2 3">NBRC 103154</strain>
    </source>
</reference>
<dbReference type="AlphaFoldDB" id="A0A511QTU9"/>
<evidence type="ECO:0000313" key="3">
    <source>
        <dbReference type="Proteomes" id="UP000321113"/>
    </source>
</evidence>
<protein>
    <submittedName>
        <fullName evidence="2">Uncharacterized protein</fullName>
    </submittedName>
</protein>
<keyword evidence="3" id="KW-1185">Reference proteome</keyword>
<organism evidence="2 3">
    <name type="scientific">Vibrio superstes NBRC 103154</name>
    <dbReference type="NCBI Taxonomy" id="1219062"/>
    <lineage>
        <taxon>Bacteria</taxon>
        <taxon>Pseudomonadati</taxon>
        <taxon>Pseudomonadota</taxon>
        <taxon>Gammaproteobacteria</taxon>
        <taxon>Vibrionales</taxon>
        <taxon>Vibrionaceae</taxon>
        <taxon>Vibrio</taxon>
    </lineage>
</organism>
<evidence type="ECO:0000313" key="2">
    <source>
        <dbReference type="EMBL" id="GEM80774.1"/>
    </source>
</evidence>
<comment type="caution">
    <text evidence="2">The sequence shown here is derived from an EMBL/GenBank/DDBJ whole genome shotgun (WGS) entry which is preliminary data.</text>
</comment>
<dbReference type="EMBL" id="BJXK01000013">
    <property type="protein sequence ID" value="GEM80774.1"/>
    <property type="molecule type" value="Genomic_DNA"/>
</dbReference>
<gene>
    <name evidence="2" type="ORF">VSU01S_30190</name>
</gene>
<evidence type="ECO:0000256" key="1">
    <source>
        <dbReference type="SAM" id="Phobius"/>
    </source>
</evidence>
<keyword evidence="1" id="KW-0472">Membrane</keyword>
<proteinExistence type="predicted"/>
<keyword evidence="1" id="KW-0812">Transmembrane</keyword>
<dbReference type="Proteomes" id="UP000321113">
    <property type="component" value="Unassembled WGS sequence"/>
</dbReference>
<feature type="transmembrane region" description="Helical" evidence="1">
    <location>
        <begin position="12"/>
        <end position="34"/>
    </location>
</feature>